<proteinExistence type="predicted"/>
<organism evidence="1 2">
    <name type="scientific">Streptococcus parapneumoniae</name>
    <dbReference type="NCBI Taxonomy" id="2993430"/>
    <lineage>
        <taxon>Bacteria</taxon>
        <taxon>Bacillati</taxon>
        <taxon>Bacillota</taxon>
        <taxon>Bacilli</taxon>
        <taxon>Lactobacillales</taxon>
        <taxon>Streptococcaceae</taxon>
        <taxon>Streptococcus</taxon>
        <taxon>Streptococcus thalassemiae group</taxon>
    </lineage>
</organism>
<protein>
    <submittedName>
        <fullName evidence="1">Uncharacterized protein</fullName>
    </submittedName>
</protein>
<gene>
    <name evidence="1" type="ORF">SP4011_20800</name>
</gene>
<dbReference type="Proteomes" id="UP001378546">
    <property type="component" value="Chromosome"/>
</dbReference>
<name>A0ABM8CJJ7_9STRE</name>
<reference evidence="1 2" key="1">
    <citation type="submission" date="2022-11" db="EMBL/GenBank/DDBJ databases">
        <title>Complete genome sequence of alpha-hemolytic streptococci isolated from Japan.</title>
        <authorList>
            <person name="Morita M."/>
            <person name="Chang B."/>
            <person name="Akeda Y."/>
        </authorList>
    </citation>
    <scope>NUCLEOTIDE SEQUENCE [LARGE SCALE GENOMIC DNA]</scope>
    <source>
        <strain evidence="1 2">SP4011</strain>
    </source>
</reference>
<evidence type="ECO:0000313" key="1">
    <source>
        <dbReference type="EMBL" id="BDT65663.1"/>
    </source>
</evidence>
<sequence length="128" mass="15187">MDTIQILHFSLLGYIITSDINSYIKENLSTKTRIIVSRRIIYSYNTTTYFIIKSMFLSSDTMYSYIEDIRLRSEFANIIIIGSYIDYDKLFRSHYRIFGVIDTARNHSLQSIRQEIHSYLDGIYNNLK</sequence>
<dbReference type="EMBL" id="AP026968">
    <property type="protein sequence ID" value="BDT65663.1"/>
    <property type="molecule type" value="Genomic_DNA"/>
</dbReference>
<keyword evidence="2" id="KW-1185">Reference proteome</keyword>
<dbReference type="RefSeq" id="WP_225904702.1">
    <property type="nucleotide sequence ID" value="NZ_AP026968.1"/>
</dbReference>
<evidence type="ECO:0000313" key="2">
    <source>
        <dbReference type="Proteomes" id="UP001378546"/>
    </source>
</evidence>
<accession>A0ABM8CJJ7</accession>